<proteinExistence type="inferred from homology"/>
<dbReference type="PANTHER" id="PTHR39181:SF1">
    <property type="entry name" value="TYROSINE-PROTEIN PHOSPHATASE YWQE"/>
    <property type="match status" value="1"/>
</dbReference>
<gene>
    <name evidence="6" type="ORF">HMPREF9470_01643</name>
</gene>
<evidence type="ECO:0000256" key="4">
    <source>
        <dbReference type="ARBA" id="ARBA00022912"/>
    </source>
</evidence>
<protein>
    <recommendedName>
        <fullName evidence="2">protein-tyrosine-phosphatase</fullName>
        <ecNumber evidence="2">3.1.3.48</ecNumber>
    </recommendedName>
</protein>
<dbReference type="Proteomes" id="UP000037392">
    <property type="component" value="Unassembled WGS sequence"/>
</dbReference>
<dbReference type="AlphaFoldDB" id="A0A0J9C8T1"/>
<evidence type="ECO:0000256" key="2">
    <source>
        <dbReference type="ARBA" id="ARBA00013064"/>
    </source>
</evidence>
<dbReference type="Gene3D" id="3.20.20.140">
    <property type="entry name" value="Metal-dependent hydrolases"/>
    <property type="match status" value="1"/>
</dbReference>
<keyword evidence="4" id="KW-0904">Protein phosphatase</keyword>
<dbReference type="InterPro" id="IPR016667">
    <property type="entry name" value="Caps_polysacc_synth_CpsB/CapC"/>
</dbReference>
<dbReference type="PIRSF" id="PIRSF016557">
    <property type="entry name" value="Caps_synth_CpsB"/>
    <property type="match status" value="1"/>
</dbReference>
<reference evidence="6 7" key="1">
    <citation type="submission" date="2011-04" db="EMBL/GenBank/DDBJ databases">
        <title>The Genome Sequence of Clostridium citroniae WAL-19142.</title>
        <authorList>
            <consortium name="The Broad Institute Genome Sequencing Platform"/>
            <person name="Earl A."/>
            <person name="Ward D."/>
            <person name="Feldgarden M."/>
            <person name="Gevers D."/>
            <person name="Warren Y.A."/>
            <person name="Tyrrell K.L."/>
            <person name="Citron D.M."/>
            <person name="Goldstein E.J."/>
            <person name="Daigneault M."/>
            <person name="Allen-Vercoe E."/>
            <person name="Young S.K."/>
            <person name="Zeng Q."/>
            <person name="Gargeya S."/>
            <person name="Fitzgerald M."/>
            <person name="Haas B."/>
            <person name="Abouelleil A."/>
            <person name="Alvarado L."/>
            <person name="Arachchi H.M."/>
            <person name="Berlin A."/>
            <person name="Brown A."/>
            <person name="Chapman S.B."/>
            <person name="Chen Z."/>
            <person name="Dunbar C."/>
            <person name="Freedman E."/>
            <person name="Gearin G."/>
            <person name="Gellesch M."/>
            <person name="Goldberg J."/>
            <person name="Griggs A."/>
            <person name="Gujja S."/>
            <person name="Heilman E.R."/>
            <person name="Heiman D."/>
            <person name="Howarth C."/>
            <person name="Larson L."/>
            <person name="Lui A."/>
            <person name="MacDonald P.J."/>
            <person name="Mehta T."/>
            <person name="Montmayeur A."/>
            <person name="Murphy C."/>
            <person name="Neiman D."/>
            <person name="Pearson M."/>
            <person name="Priest M."/>
            <person name="Roberts A."/>
            <person name="Saif S."/>
            <person name="Shea T."/>
            <person name="Shenoy N."/>
            <person name="Sisk P."/>
            <person name="Stolte C."/>
            <person name="Sykes S."/>
            <person name="White J."/>
            <person name="Yandava C."/>
            <person name="Wortman J."/>
            <person name="Nusbaum C."/>
            <person name="Birren B."/>
        </authorList>
    </citation>
    <scope>NUCLEOTIDE SEQUENCE [LARGE SCALE GENOMIC DNA]</scope>
    <source>
        <strain evidence="6 7">WAL-19142</strain>
    </source>
</reference>
<sequence>MREMNSDKGWVDIHTHILPGVDDGAGDWEETITLLKMAYEQGTRHLIATPHFSRRQEVGRLKELCRRLEREAGSISSDYHVSLGQEIMYFESILEYLGEGKALTLAGSRYVLVEFAPGDSFGRISRAVRQLVQASYFPVIAHVERYPCLARDELLKELIDYGAYLQVNFKSLTGVWMDKRLRWCRRNLKKGYIHFLATDMHNIAVRPPGMQEGILWLKRNAGEEKAIRILRENPEFILADRMLL</sequence>
<evidence type="ECO:0000256" key="3">
    <source>
        <dbReference type="ARBA" id="ARBA00022801"/>
    </source>
</evidence>
<comment type="similarity">
    <text evidence="1">Belongs to the metallo-dependent hydrolases superfamily. CpsB/CapC family.</text>
</comment>
<evidence type="ECO:0000313" key="7">
    <source>
        <dbReference type="Proteomes" id="UP000037392"/>
    </source>
</evidence>
<dbReference type="EC" id="3.1.3.48" evidence="2"/>
<dbReference type="OrthoDB" id="9788539at2"/>
<dbReference type="GO" id="GO:0045227">
    <property type="term" value="P:capsule polysaccharide biosynthetic process"/>
    <property type="evidence" value="ECO:0007669"/>
    <property type="project" value="UniProtKB-UniPathway"/>
</dbReference>
<dbReference type="InterPro" id="IPR032466">
    <property type="entry name" value="Metal_Hydrolase"/>
</dbReference>
<dbReference type="PATRIC" id="fig|742734.4.peg.1762"/>
<dbReference type="GO" id="GO:0004725">
    <property type="term" value="F:protein tyrosine phosphatase activity"/>
    <property type="evidence" value="ECO:0007669"/>
    <property type="project" value="UniProtKB-EC"/>
</dbReference>
<evidence type="ECO:0000313" key="6">
    <source>
        <dbReference type="EMBL" id="KMW21538.1"/>
    </source>
</evidence>
<dbReference type="GO" id="GO:0030145">
    <property type="term" value="F:manganese ion binding"/>
    <property type="evidence" value="ECO:0007669"/>
    <property type="project" value="InterPro"/>
</dbReference>
<comment type="catalytic activity">
    <reaction evidence="5">
        <text>O-phospho-L-tyrosyl-[protein] + H2O = L-tyrosyl-[protein] + phosphate</text>
        <dbReference type="Rhea" id="RHEA:10684"/>
        <dbReference type="Rhea" id="RHEA-COMP:10136"/>
        <dbReference type="Rhea" id="RHEA-COMP:20101"/>
        <dbReference type="ChEBI" id="CHEBI:15377"/>
        <dbReference type="ChEBI" id="CHEBI:43474"/>
        <dbReference type="ChEBI" id="CHEBI:46858"/>
        <dbReference type="ChEBI" id="CHEBI:61978"/>
        <dbReference type="EC" id="3.1.3.48"/>
    </reaction>
</comment>
<dbReference type="EMBL" id="ADLK01000015">
    <property type="protein sequence ID" value="KMW21538.1"/>
    <property type="molecule type" value="Genomic_DNA"/>
</dbReference>
<dbReference type="GeneID" id="93165203"/>
<dbReference type="SUPFAM" id="SSF51556">
    <property type="entry name" value="Metallo-dependent hydrolases"/>
    <property type="match status" value="1"/>
</dbReference>
<dbReference type="UniPathway" id="UPA00934"/>
<dbReference type="PANTHER" id="PTHR39181">
    <property type="entry name" value="TYROSINE-PROTEIN PHOSPHATASE YWQE"/>
    <property type="match status" value="1"/>
</dbReference>
<evidence type="ECO:0000256" key="5">
    <source>
        <dbReference type="ARBA" id="ARBA00051722"/>
    </source>
</evidence>
<organism evidence="6 7">
    <name type="scientific">[Clostridium] citroniae WAL-19142</name>
    <dbReference type="NCBI Taxonomy" id="742734"/>
    <lineage>
        <taxon>Bacteria</taxon>
        <taxon>Bacillati</taxon>
        <taxon>Bacillota</taxon>
        <taxon>Clostridia</taxon>
        <taxon>Lachnospirales</taxon>
        <taxon>Lachnospiraceae</taxon>
        <taxon>Enterocloster</taxon>
    </lineage>
</organism>
<keyword evidence="3" id="KW-0378">Hydrolase</keyword>
<evidence type="ECO:0000256" key="1">
    <source>
        <dbReference type="ARBA" id="ARBA00005750"/>
    </source>
</evidence>
<comment type="caution">
    <text evidence="6">The sequence shown here is derived from an EMBL/GenBank/DDBJ whole genome shotgun (WGS) entry which is preliminary data.</text>
</comment>
<name>A0A0J9C8T1_9FIRM</name>
<dbReference type="Pfam" id="PF19567">
    <property type="entry name" value="CpsB_CapC"/>
    <property type="match status" value="1"/>
</dbReference>
<accession>A0A0J9C8T1</accession>
<dbReference type="RefSeq" id="WP_007866127.1">
    <property type="nucleotide sequence ID" value="NZ_KQ235877.1"/>
</dbReference>